<dbReference type="InterPro" id="IPR039422">
    <property type="entry name" value="MarR/SlyA-like"/>
</dbReference>
<dbReference type="SMART" id="SM00347">
    <property type="entry name" value="HTH_MARR"/>
    <property type="match status" value="1"/>
</dbReference>
<keyword evidence="3" id="KW-1185">Reference proteome</keyword>
<accession>A0A9W6CYG4</accession>
<dbReference type="GO" id="GO:0006950">
    <property type="term" value="P:response to stress"/>
    <property type="evidence" value="ECO:0007669"/>
    <property type="project" value="TreeGrafter"/>
</dbReference>
<reference evidence="2" key="1">
    <citation type="submission" date="2022-12" db="EMBL/GenBank/DDBJ databases">
        <title>Reference genome sequencing for broad-spectrum identification of bacterial and archaeal isolates by mass spectrometry.</title>
        <authorList>
            <person name="Sekiguchi Y."/>
            <person name="Tourlousse D.M."/>
        </authorList>
    </citation>
    <scope>NUCLEOTIDE SEQUENCE</scope>
    <source>
        <strain evidence="2">14</strain>
    </source>
</reference>
<evidence type="ECO:0000313" key="3">
    <source>
        <dbReference type="Proteomes" id="UP001144396"/>
    </source>
</evidence>
<proteinExistence type="predicted"/>
<dbReference type="PANTHER" id="PTHR33164:SF103">
    <property type="entry name" value="REGULATORY PROTEIN MARR"/>
    <property type="match status" value="1"/>
</dbReference>
<dbReference type="GO" id="GO:0003700">
    <property type="term" value="F:DNA-binding transcription factor activity"/>
    <property type="evidence" value="ECO:0007669"/>
    <property type="project" value="InterPro"/>
</dbReference>
<evidence type="ECO:0000313" key="2">
    <source>
        <dbReference type="EMBL" id="GLI29104.1"/>
    </source>
</evidence>
<dbReference type="EMBL" id="BSDP01000001">
    <property type="protein sequence ID" value="GLI29104.1"/>
    <property type="molecule type" value="Genomic_DNA"/>
</dbReference>
<dbReference type="Proteomes" id="UP001144396">
    <property type="component" value="Unassembled WGS sequence"/>
</dbReference>
<protein>
    <submittedName>
        <fullName evidence="2">MarR family transcriptional regulator</fullName>
    </submittedName>
</protein>
<dbReference type="Gene3D" id="1.10.10.10">
    <property type="entry name" value="Winged helix-like DNA-binding domain superfamily/Winged helix DNA-binding domain"/>
    <property type="match status" value="1"/>
</dbReference>
<dbReference type="SUPFAM" id="SSF46785">
    <property type="entry name" value="Winged helix' DNA-binding domain"/>
    <property type="match status" value="1"/>
</dbReference>
<dbReference type="InterPro" id="IPR036388">
    <property type="entry name" value="WH-like_DNA-bd_sf"/>
</dbReference>
<comment type="caution">
    <text evidence="2">The sequence shown here is derived from an EMBL/GenBank/DDBJ whole genome shotgun (WGS) entry which is preliminary data.</text>
</comment>
<feature type="domain" description="HTH marR-type" evidence="1">
    <location>
        <begin position="28"/>
        <end position="164"/>
    </location>
</feature>
<organism evidence="2 3">
    <name type="scientific">Agromyces rhizosphaerae</name>
    <dbReference type="NCBI Taxonomy" id="88374"/>
    <lineage>
        <taxon>Bacteria</taxon>
        <taxon>Bacillati</taxon>
        <taxon>Actinomycetota</taxon>
        <taxon>Actinomycetes</taxon>
        <taxon>Micrococcales</taxon>
        <taxon>Microbacteriaceae</taxon>
        <taxon>Agromyces</taxon>
    </lineage>
</organism>
<dbReference type="PANTHER" id="PTHR33164">
    <property type="entry name" value="TRANSCRIPTIONAL REGULATOR, MARR FAMILY"/>
    <property type="match status" value="1"/>
</dbReference>
<name>A0A9W6CYG4_9MICO</name>
<dbReference type="AlphaFoldDB" id="A0A9W6CYG4"/>
<gene>
    <name evidence="2" type="ORF">ARHIZOSPH14_33460</name>
</gene>
<evidence type="ECO:0000259" key="1">
    <source>
        <dbReference type="PROSITE" id="PS50995"/>
    </source>
</evidence>
<dbReference type="InterPro" id="IPR036390">
    <property type="entry name" value="WH_DNA-bd_sf"/>
</dbReference>
<dbReference type="PROSITE" id="PS50995">
    <property type="entry name" value="HTH_MARR_2"/>
    <property type="match status" value="1"/>
</dbReference>
<dbReference type="InterPro" id="IPR000835">
    <property type="entry name" value="HTH_MarR-typ"/>
</dbReference>
<sequence>MSLVTQGTPGADADSYWYEPADDGEAAGLEVLRALRRYRDAESGMQRRTRDDMDMNETDLRALRLVIRAEQEHRELSSAELARALDISTAATTKLVARLVRTGYLSRAPHPVDRRVQLIGTQPGAHTRIRETLGRMHREMLDVASDLGPGEQRAIVGFLDRMSDLYDAAQAAGAGGRTADATGTA</sequence>
<dbReference type="Pfam" id="PF12802">
    <property type="entry name" value="MarR_2"/>
    <property type="match status" value="1"/>
</dbReference>